<organism evidence="3 4">
    <name type="scientific">Sphaerotilus microaerophilus</name>
    <dbReference type="NCBI Taxonomy" id="2914710"/>
    <lineage>
        <taxon>Bacteria</taxon>
        <taxon>Pseudomonadati</taxon>
        <taxon>Pseudomonadota</taxon>
        <taxon>Betaproteobacteria</taxon>
        <taxon>Burkholderiales</taxon>
        <taxon>Sphaerotilaceae</taxon>
        <taxon>Sphaerotilus</taxon>
    </lineage>
</organism>
<evidence type="ECO:0000256" key="1">
    <source>
        <dbReference type="SAM" id="MobiDB-lite"/>
    </source>
</evidence>
<dbReference type="RefSeq" id="WP_251971522.1">
    <property type="nucleotide sequence ID" value="NZ_AP025730.1"/>
</dbReference>
<dbReference type="PANTHER" id="PTHR30399">
    <property type="entry name" value="UNCHARACTERIZED PROTEIN YGJP"/>
    <property type="match status" value="1"/>
</dbReference>
<evidence type="ECO:0000259" key="2">
    <source>
        <dbReference type="Pfam" id="PF01863"/>
    </source>
</evidence>
<reference evidence="3" key="1">
    <citation type="submission" date="2022-04" db="EMBL/GenBank/DDBJ databases">
        <title>Whole genome sequence of Sphaerotilus sp. FB-5.</title>
        <authorList>
            <person name="Takeda M."/>
            <person name="Narihara S."/>
            <person name="Akimoto M."/>
            <person name="Akimoto R."/>
            <person name="Nishiyashiki S."/>
            <person name="Murakami T."/>
        </authorList>
    </citation>
    <scope>NUCLEOTIDE SEQUENCE</scope>
    <source>
        <strain evidence="3">FB-5</strain>
    </source>
</reference>
<evidence type="ECO:0000313" key="3">
    <source>
        <dbReference type="EMBL" id="BDI03216.1"/>
    </source>
</evidence>
<dbReference type="Gene3D" id="3.30.2010.10">
    <property type="entry name" value="Metalloproteases ('zincins'), catalytic domain"/>
    <property type="match status" value="1"/>
</dbReference>
<dbReference type="EMBL" id="AP025730">
    <property type="protein sequence ID" value="BDI03216.1"/>
    <property type="molecule type" value="Genomic_DNA"/>
</dbReference>
<dbReference type="PANTHER" id="PTHR30399:SF1">
    <property type="entry name" value="UTP PYROPHOSPHATASE"/>
    <property type="match status" value="1"/>
</dbReference>
<keyword evidence="4" id="KW-1185">Reference proteome</keyword>
<protein>
    <recommendedName>
        <fullName evidence="2">YgjP-like metallopeptidase domain-containing protein</fullName>
    </recommendedName>
</protein>
<feature type="region of interest" description="Disordered" evidence="1">
    <location>
        <begin position="1"/>
        <end position="20"/>
    </location>
</feature>
<dbReference type="Pfam" id="PF01863">
    <property type="entry name" value="YgjP-like"/>
    <property type="match status" value="1"/>
</dbReference>
<dbReference type="InterPro" id="IPR053136">
    <property type="entry name" value="UTP_pyrophosphatase-like"/>
</dbReference>
<name>A0ABM7YET6_9BURK</name>
<accession>A0ABM7YET6</accession>
<proteinExistence type="predicted"/>
<dbReference type="InterPro" id="IPR002725">
    <property type="entry name" value="YgjP-like_metallopeptidase"/>
</dbReference>
<feature type="compositionally biased region" description="Basic and acidic residues" evidence="1">
    <location>
        <begin position="1"/>
        <end position="12"/>
    </location>
</feature>
<evidence type="ECO:0000313" key="4">
    <source>
        <dbReference type="Proteomes" id="UP001057498"/>
    </source>
</evidence>
<gene>
    <name evidence="3" type="ORF">CATMQ487_01860</name>
</gene>
<dbReference type="Proteomes" id="UP001057498">
    <property type="component" value="Chromosome"/>
</dbReference>
<dbReference type="CDD" id="cd07344">
    <property type="entry name" value="M48_yhfN_like"/>
    <property type="match status" value="1"/>
</dbReference>
<feature type="domain" description="YgjP-like metallopeptidase" evidence="2">
    <location>
        <begin position="85"/>
        <end position="291"/>
    </location>
</feature>
<sequence>MRRTRRDEDDPAHSQFSLPMFDDDIAPLPTPVPAGSHDAAAAVAAPAAARVESPHRLFRHLRSNREVKLGAHLIGYELKRGRRRTIGFVIGHEGLAVSAPRWVGQGEIDQALQAKARWILRKLADQKERLDRLEAARVDWRDGTALPFLGAPMTVRLDPCVTGALFTAQPRSLRVGLPLQADPVQIRDAVQGWLQRQALALFEQRCGFYAVQLGVMIRRLRLSSAQTRWGSASADGTVRLNWRLIHFALPTIDYVVAHELAHLREMNHSPAFWEVVRSVMPDFEHRRGSLRDGQVPVYD</sequence>